<name>A0A6J7G0M6_9ZZZZ</name>
<proteinExistence type="predicted"/>
<gene>
    <name evidence="1" type="ORF">UFOPK3564_00373</name>
</gene>
<dbReference type="AlphaFoldDB" id="A0A6J7G0M6"/>
<dbReference type="EMBL" id="CAFBMK010000012">
    <property type="protein sequence ID" value="CAB4897319.1"/>
    <property type="molecule type" value="Genomic_DNA"/>
</dbReference>
<protein>
    <submittedName>
        <fullName evidence="1">Unannotated protein</fullName>
    </submittedName>
</protein>
<evidence type="ECO:0000313" key="1">
    <source>
        <dbReference type="EMBL" id="CAB4897319.1"/>
    </source>
</evidence>
<organism evidence="1">
    <name type="scientific">freshwater metagenome</name>
    <dbReference type="NCBI Taxonomy" id="449393"/>
    <lineage>
        <taxon>unclassified sequences</taxon>
        <taxon>metagenomes</taxon>
        <taxon>ecological metagenomes</taxon>
    </lineage>
</organism>
<sequence length="176" mass="18586">MLRSIAALAMVFALLLAGPAAAAGSSSSKVRELRVQLRKERAAHERTKRSARAARSARDRALVVRDDATEARDAARVTISTLNGRVSGLQTELAAAQGSAATAAQQRDAVAAENAQLRGAVPAQVAAIAATGNASQLQSLVLLPAYNAWACRGSIFYGETFFSFDFDRRDSDGTCY</sequence>
<reference evidence="1" key="1">
    <citation type="submission" date="2020-05" db="EMBL/GenBank/DDBJ databases">
        <authorList>
            <person name="Chiriac C."/>
            <person name="Salcher M."/>
            <person name="Ghai R."/>
            <person name="Kavagutti S V."/>
        </authorList>
    </citation>
    <scope>NUCLEOTIDE SEQUENCE</scope>
</reference>
<accession>A0A6J7G0M6</accession>